<keyword evidence="2" id="KW-1185">Reference proteome</keyword>
<accession>A0ABX8ZKC8</accession>
<dbReference type="EMBL" id="CP081295">
    <property type="protein sequence ID" value="QZD89421.1"/>
    <property type="molecule type" value="Genomic_DNA"/>
</dbReference>
<organism evidence="1 2">
    <name type="scientific">Qipengyuania aurantiaca</name>
    <dbReference type="NCBI Taxonomy" id="2867233"/>
    <lineage>
        <taxon>Bacteria</taxon>
        <taxon>Pseudomonadati</taxon>
        <taxon>Pseudomonadota</taxon>
        <taxon>Alphaproteobacteria</taxon>
        <taxon>Sphingomonadales</taxon>
        <taxon>Erythrobacteraceae</taxon>
        <taxon>Qipengyuania</taxon>
    </lineage>
</organism>
<proteinExistence type="predicted"/>
<evidence type="ECO:0000313" key="1">
    <source>
        <dbReference type="EMBL" id="QZD89421.1"/>
    </source>
</evidence>
<sequence>MIGMLIVDLSAIDAVAGGEDDAFSFTASGAFTGTVGELVSYVAGGNTFLGGAPTTTVRPTSSSRSKG</sequence>
<name>A0ABX8ZKC8_9SPHN</name>
<dbReference type="Proteomes" id="UP000824281">
    <property type="component" value="Chromosome"/>
</dbReference>
<gene>
    <name evidence="1" type="ORF">K3148_11455</name>
</gene>
<protein>
    <submittedName>
        <fullName evidence="1">Uncharacterized protein</fullName>
    </submittedName>
</protein>
<reference evidence="1 2" key="1">
    <citation type="submission" date="2021-08" db="EMBL/GenBank/DDBJ databases">
        <title>Comparative Genomics Analysis of the Genus Qipengyuania Reveals Extensive Genetic Diversity and Metabolic Versatility, Including the Description of Fifteen Novel Species.</title>
        <authorList>
            <person name="Liu Y."/>
        </authorList>
    </citation>
    <scope>NUCLEOTIDE SEQUENCE [LARGE SCALE GENOMIC DNA]</scope>
    <source>
        <strain evidence="1 2">1NDH13</strain>
    </source>
</reference>
<evidence type="ECO:0000313" key="2">
    <source>
        <dbReference type="Proteomes" id="UP000824281"/>
    </source>
</evidence>
<dbReference type="RefSeq" id="WP_221424904.1">
    <property type="nucleotide sequence ID" value="NZ_CP081295.1"/>
</dbReference>